<evidence type="ECO:0000313" key="2">
    <source>
        <dbReference type="EMBL" id="UTU53463.1"/>
    </source>
</evidence>
<reference evidence="2 3" key="1">
    <citation type="journal article" date="2022" name="Microbiol. Resour. Announc.">
        <title>Complete Genome Sequence of Mesorhizobium ciceri Strain R30, a Rhizobium Used as a Commercial Inoculant for Chickpea in Argentina.</title>
        <authorList>
            <person name="Foresto E."/>
            <person name="Revale S."/>
            <person name="Primo E."/>
            <person name="Nievas F."/>
            <person name="Carezzano E."/>
            <person name="Puente M."/>
            <person name="Alzari P."/>
            <person name="Mart M."/>
            <person name="Ben-Assaya M."/>
            <person name="Mornico D."/>
            <person name="Santoro M."/>
            <person name="Mart F."/>
            <person name="Giordano W."/>
            <person name="Bogino P."/>
        </authorList>
    </citation>
    <scope>NUCLEOTIDE SEQUENCE [LARGE SCALE GENOMIC DNA]</scope>
    <source>
        <strain evidence="2 3">R30</strain>
    </source>
</reference>
<dbReference type="GO" id="GO:0006355">
    <property type="term" value="P:regulation of DNA-templated transcription"/>
    <property type="evidence" value="ECO:0007669"/>
    <property type="project" value="InterPro"/>
</dbReference>
<dbReference type="InterPro" id="IPR016032">
    <property type="entry name" value="Sig_transdc_resp-reg_C-effctor"/>
</dbReference>
<protein>
    <submittedName>
        <fullName evidence="2">Helix-turn-helix transcriptional regulator</fullName>
    </submittedName>
</protein>
<sequence length="378" mass="41447">MSNVSIEAVSAVVGKVYEAAYDQERWFDAVTGLRDLFGGSRSCIVRISPHTFDAVASDFDPEFTSQKGIEALLRDPLAAASAALPLGEVSRWPLTEEVAAFRRRELWQDWLRPRDMYHGLVSNLLSSNDSHWMLSIDRGPGQETFGADDIDLLRKIVPHMRRAGQIGQQLEKTSALASAFSHLPFGVFLINGHQQIAQRNAAAEAMLSRPDSPLRLRDGTIAAASAEDTQELERLVADACSLHDGVMPGVGGTLLVPSDRRQSDLARLVLSVAPFVDARAYGLASERCAVVMVTEVARRIPDGFELHVRELFDLTPAEARLATELASGRSLKEVAAASNITVKTGRTYLERIFAKTETRQQSELVALLKSTEPLTGRR</sequence>
<dbReference type="AlphaFoldDB" id="A0AB38TF82"/>
<keyword evidence="3" id="KW-1185">Reference proteome</keyword>
<name>A0AB38TF82_9HYPH</name>
<gene>
    <name evidence="2" type="ORF">LRP29_08735</name>
</gene>
<accession>A0AB38TF82</accession>
<dbReference type="Gene3D" id="1.10.10.10">
    <property type="entry name" value="Winged helix-like DNA-binding domain superfamily/Winged helix DNA-binding domain"/>
    <property type="match status" value="1"/>
</dbReference>
<dbReference type="SUPFAM" id="SSF46894">
    <property type="entry name" value="C-terminal effector domain of the bipartite response regulators"/>
    <property type="match status" value="1"/>
</dbReference>
<dbReference type="Proteomes" id="UP001060070">
    <property type="component" value="Chromosome"/>
</dbReference>
<dbReference type="EMBL" id="CP088147">
    <property type="protein sequence ID" value="UTU53463.1"/>
    <property type="molecule type" value="Genomic_DNA"/>
</dbReference>
<organism evidence="2 3">
    <name type="scientific">Mesorhizobium ciceri</name>
    <dbReference type="NCBI Taxonomy" id="39645"/>
    <lineage>
        <taxon>Bacteria</taxon>
        <taxon>Pseudomonadati</taxon>
        <taxon>Pseudomonadota</taxon>
        <taxon>Alphaproteobacteria</taxon>
        <taxon>Hyphomicrobiales</taxon>
        <taxon>Phyllobacteriaceae</taxon>
        <taxon>Mesorhizobium</taxon>
    </lineage>
</organism>
<feature type="domain" description="HTH luxR-type" evidence="1">
    <location>
        <begin position="311"/>
        <end position="368"/>
    </location>
</feature>
<evidence type="ECO:0000313" key="3">
    <source>
        <dbReference type="Proteomes" id="UP001060070"/>
    </source>
</evidence>
<evidence type="ECO:0000259" key="1">
    <source>
        <dbReference type="SMART" id="SM00421"/>
    </source>
</evidence>
<dbReference type="InterPro" id="IPR036388">
    <property type="entry name" value="WH-like_DNA-bd_sf"/>
</dbReference>
<proteinExistence type="predicted"/>
<dbReference type="RefSeq" id="WP_024502983.1">
    <property type="nucleotide sequence ID" value="NZ_CP088147.1"/>
</dbReference>
<dbReference type="InterPro" id="IPR000792">
    <property type="entry name" value="Tscrpt_reg_LuxR_C"/>
</dbReference>
<dbReference type="GO" id="GO:0003677">
    <property type="term" value="F:DNA binding"/>
    <property type="evidence" value="ECO:0007669"/>
    <property type="project" value="InterPro"/>
</dbReference>
<dbReference type="SMART" id="SM00421">
    <property type="entry name" value="HTH_LUXR"/>
    <property type="match status" value="1"/>
</dbReference>